<evidence type="ECO:0000256" key="2">
    <source>
        <dbReference type="ARBA" id="ARBA00023125"/>
    </source>
</evidence>
<evidence type="ECO:0000313" key="7">
    <source>
        <dbReference type="Proteomes" id="UP001185899"/>
    </source>
</evidence>
<dbReference type="PROSITE" id="PS50977">
    <property type="entry name" value="HTH_TETR_2"/>
    <property type="match status" value="1"/>
</dbReference>
<dbReference type="InterPro" id="IPR009057">
    <property type="entry name" value="Homeodomain-like_sf"/>
</dbReference>
<evidence type="ECO:0000256" key="1">
    <source>
        <dbReference type="ARBA" id="ARBA00023015"/>
    </source>
</evidence>
<protein>
    <submittedName>
        <fullName evidence="6">Helix-turn-helix domain-containing protein</fullName>
    </submittedName>
</protein>
<dbReference type="SUPFAM" id="SSF46689">
    <property type="entry name" value="Homeodomain-like"/>
    <property type="match status" value="1"/>
</dbReference>
<sequence>MTERVLDLRERRRRDTQLEISCAALDLFEKQGCAATTVDEIARRAGVSPSTFFRSFASKEESVLGNDPELDVDLHAWLASTAPENITITGIEALYERSVERFSSAPDEVRDRLLRTRRLIGADAHLRSAAFAHDAMTLCRVTDAVAERLGGHESRSYARLLVEGAGMVMRIAFDDWAERVDGGQDADLLDIYRTTVRDLRRVVGRAAAPHVSETS</sequence>
<keyword evidence="7" id="KW-1185">Reference proteome</keyword>
<organism evidence="6 7">
    <name type="scientific">Rhodococcus cercidiphylli</name>
    <dbReference type="NCBI Taxonomy" id="489916"/>
    <lineage>
        <taxon>Bacteria</taxon>
        <taxon>Bacillati</taxon>
        <taxon>Actinomycetota</taxon>
        <taxon>Actinomycetes</taxon>
        <taxon>Mycobacteriales</taxon>
        <taxon>Nocardiaceae</taxon>
        <taxon>Rhodococcus</taxon>
    </lineage>
</organism>
<dbReference type="InterPro" id="IPR050109">
    <property type="entry name" value="HTH-type_TetR-like_transc_reg"/>
</dbReference>
<evidence type="ECO:0000256" key="4">
    <source>
        <dbReference type="PROSITE-ProRule" id="PRU00335"/>
    </source>
</evidence>
<dbReference type="PANTHER" id="PTHR30055">
    <property type="entry name" value="HTH-TYPE TRANSCRIPTIONAL REGULATOR RUTR"/>
    <property type="match status" value="1"/>
</dbReference>
<dbReference type="InterPro" id="IPR001647">
    <property type="entry name" value="HTH_TetR"/>
</dbReference>
<comment type="caution">
    <text evidence="6">The sequence shown here is derived from an EMBL/GenBank/DDBJ whole genome shotgun (WGS) entry which is preliminary data.</text>
</comment>
<reference evidence="6 7" key="1">
    <citation type="submission" date="2023-10" db="EMBL/GenBank/DDBJ databases">
        <title>Development of a sustainable strategy for remediation of hydrocarbon-contaminated territories based on the waste exchange concept.</title>
        <authorList>
            <person name="Krivoruchko A."/>
        </authorList>
    </citation>
    <scope>NUCLEOTIDE SEQUENCE [LARGE SCALE GENOMIC DNA]</scope>
    <source>
        <strain evidence="6 7">IEGM 1322</strain>
    </source>
</reference>
<evidence type="ECO:0000259" key="5">
    <source>
        <dbReference type="PROSITE" id="PS50977"/>
    </source>
</evidence>
<dbReference type="EMBL" id="JAWLKE010000002">
    <property type="protein sequence ID" value="MDV6229897.1"/>
    <property type="molecule type" value="Genomic_DNA"/>
</dbReference>
<feature type="DNA-binding region" description="H-T-H motif" evidence="4">
    <location>
        <begin position="37"/>
        <end position="56"/>
    </location>
</feature>
<proteinExistence type="predicted"/>
<gene>
    <name evidence="6" type="ORF">R3P95_04995</name>
</gene>
<accession>A0ABU4AUI1</accession>
<keyword evidence="1" id="KW-0805">Transcription regulation</keyword>
<dbReference type="Proteomes" id="UP001185899">
    <property type="component" value="Unassembled WGS sequence"/>
</dbReference>
<feature type="domain" description="HTH tetR-type" evidence="5">
    <location>
        <begin position="14"/>
        <end position="74"/>
    </location>
</feature>
<dbReference type="PANTHER" id="PTHR30055:SF238">
    <property type="entry name" value="MYCOFACTOCIN BIOSYNTHESIS TRANSCRIPTIONAL REGULATOR MFTR-RELATED"/>
    <property type="match status" value="1"/>
</dbReference>
<evidence type="ECO:0000313" key="6">
    <source>
        <dbReference type="EMBL" id="MDV6229897.1"/>
    </source>
</evidence>
<dbReference type="Gene3D" id="1.10.357.10">
    <property type="entry name" value="Tetracycline Repressor, domain 2"/>
    <property type="match status" value="1"/>
</dbReference>
<evidence type="ECO:0000256" key="3">
    <source>
        <dbReference type="ARBA" id="ARBA00023163"/>
    </source>
</evidence>
<dbReference type="PRINTS" id="PR00455">
    <property type="entry name" value="HTHTETR"/>
</dbReference>
<dbReference type="Pfam" id="PF00440">
    <property type="entry name" value="TetR_N"/>
    <property type="match status" value="1"/>
</dbReference>
<dbReference type="Gene3D" id="1.10.10.60">
    <property type="entry name" value="Homeodomain-like"/>
    <property type="match status" value="1"/>
</dbReference>
<keyword evidence="3" id="KW-0804">Transcription</keyword>
<name>A0ABU4AUI1_9NOCA</name>
<dbReference type="RefSeq" id="WP_262498277.1">
    <property type="nucleotide sequence ID" value="NZ_JAWLKE010000002.1"/>
</dbReference>
<keyword evidence="2 4" id="KW-0238">DNA-binding</keyword>